<feature type="region of interest" description="Disordered" evidence="1">
    <location>
        <begin position="67"/>
        <end position="130"/>
    </location>
</feature>
<organism evidence="2 3">
    <name type="scientific">Corynebacterium terpenotabidum Y-11</name>
    <dbReference type="NCBI Taxonomy" id="1200352"/>
    <lineage>
        <taxon>Bacteria</taxon>
        <taxon>Bacillati</taxon>
        <taxon>Actinomycetota</taxon>
        <taxon>Actinomycetes</taxon>
        <taxon>Mycobacteriales</taxon>
        <taxon>Corynebacteriaceae</taxon>
        <taxon>Corynebacterium</taxon>
    </lineage>
</organism>
<name>S4XLZ5_9CORY</name>
<dbReference type="Proteomes" id="UP000014809">
    <property type="component" value="Chromosome"/>
</dbReference>
<evidence type="ECO:0000313" key="2">
    <source>
        <dbReference type="EMBL" id="AGP31648.1"/>
    </source>
</evidence>
<dbReference type="AlphaFoldDB" id="S4XLZ5"/>
<dbReference type="eggNOG" id="ENOG5031QJ7">
    <property type="taxonomic scope" value="Bacteria"/>
</dbReference>
<sequence length="130" mass="14586">MGRLIILILVIVTVVVLWRAFGPGSKNRIEASRRRGRLTRPATTPEIKGPEDDPDFLWEIKKERFKAQREKERQAADDLRSAELRAKDAERRAAEAEQRAKDAEARSRYTDRKDPGQDADGSGDNGTAGA</sequence>
<evidence type="ECO:0000313" key="3">
    <source>
        <dbReference type="Proteomes" id="UP000014809"/>
    </source>
</evidence>
<feature type="region of interest" description="Disordered" evidence="1">
    <location>
        <begin position="29"/>
        <end position="55"/>
    </location>
</feature>
<feature type="compositionally biased region" description="Basic and acidic residues" evidence="1">
    <location>
        <begin position="67"/>
        <end position="116"/>
    </location>
</feature>
<dbReference type="PATRIC" id="fig|1200352.3.peg.2048"/>
<dbReference type="KEGG" id="cter:A606_10045"/>
<accession>S4XLZ5</accession>
<dbReference type="HOGENOM" id="CLU_142124_0_0_11"/>
<protein>
    <submittedName>
        <fullName evidence="2">Uncharacterized protein</fullName>
    </submittedName>
</protein>
<keyword evidence="3" id="KW-1185">Reference proteome</keyword>
<gene>
    <name evidence="2" type="ORF">A606_10045</name>
</gene>
<dbReference type="RefSeq" id="WP_020441999.1">
    <property type="nucleotide sequence ID" value="NC_021663.1"/>
</dbReference>
<proteinExistence type="predicted"/>
<reference evidence="2 3" key="1">
    <citation type="submission" date="2012-06" db="EMBL/GenBank/DDBJ databases">
        <title>Complete genome sequence of Corynebacterium terpenotabidum Y-11 (=DSM 44721).</title>
        <authorList>
            <person name="Ruckert C."/>
            <person name="Albersmeier A."/>
            <person name="Al-Dilaimi A."/>
            <person name="Szczepanowski R."/>
            <person name="Kalinowski J."/>
        </authorList>
    </citation>
    <scope>NUCLEOTIDE SEQUENCE [LARGE SCALE GENOMIC DNA]</scope>
    <source>
        <strain evidence="2 3">Y-11</strain>
    </source>
</reference>
<dbReference type="OrthoDB" id="3578910at2"/>
<evidence type="ECO:0000256" key="1">
    <source>
        <dbReference type="SAM" id="MobiDB-lite"/>
    </source>
</evidence>
<dbReference type="EMBL" id="CP003696">
    <property type="protein sequence ID" value="AGP31648.1"/>
    <property type="molecule type" value="Genomic_DNA"/>
</dbReference>